<feature type="region of interest" description="Disordered" evidence="1">
    <location>
        <begin position="1"/>
        <end position="66"/>
    </location>
</feature>
<keyword evidence="3" id="KW-1185">Reference proteome</keyword>
<feature type="compositionally biased region" description="Low complexity" evidence="1">
    <location>
        <begin position="48"/>
        <end position="57"/>
    </location>
</feature>
<accession>A0A9D4LRN1</accession>
<evidence type="ECO:0000313" key="3">
    <source>
        <dbReference type="Proteomes" id="UP000828390"/>
    </source>
</evidence>
<reference evidence="2" key="2">
    <citation type="submission" date="2020-11" db="EMBL/GenBank/DDBJ databases">
        <authorList>
            <person name="McCartney M.A."/>
            <person name="Auch B."/>
            <person name="Kono T."/>
            <person name="Mallez S."/>
            <person name="Becker A."/>
            <person name="Gohl D.M."/>
            <person name="Silverstein K.A.T."/>
            <person name="Koren S."/>
            <person name="Bechman K.B."/>
            <person name="Herman A."/>
            <person name="Abrahante J.E."/>
            <person name="Garbe J."/>
        </authorList>
    </citation>
    <scope>NUCLEOTIDE SEQUENCE</scope>
    <source>
        <strain evidence="2">Duluth1</strain>
        <tissue evidence="2">Whole animal</tissue>
    </source>
</reference>
<protein>
    <submittedName>
        <fullName evidence="2">Uncharacterized protein</fullName>
    </submittedName>
</protein>
<comment type="caution">
    <text evidence="2">The sequence shown here is derived from an EMBL/GenBank/DDBJ whole genome shotgun (WGS) entry which is preliminary data.</text>
</comment>
<sequence length="66" mass="7526">MSRPSGRLQETPRQSTDCARQSPTPSGHLQETPIQYMTVQRQTRHQQETPSQSTTEQDSLPDCLRT</sequence>
<feature type="compositionally biased region" description="Polar residues" evidence="1">
    <location>
        <begin position="11"/>
        <end position="41"/>
    </location>
</feature>
<organism evidence="2 3">
    <name type="scientific">Dreissena polymorpha</name>
    <name type="common">Zebra mussel</name>
    <name type="synonym">Mytilus polymorpha</name>
    <dbReference type="NCBI Taxonomy" id="45954"/>
    <lineage>
        <taxon>Eukaryota</taxon>
        <taxon>Metazoa</taxon>
        <taxon>Spiralia</taxon>
        <taxon>Lophotrochozoa</taxon>
        <taxon>Mollusca</taxon>
        <taxon>Bivalvia</taxon>
        <taxon>Autobranchia</taxon>
        <taxon>Heteroconchia</taxon>
        <taxon>Euheterodonta</taxon>
        <taxon>Imparidentia</taxon>
        <taxon>Neoheterodontei</taxon>
        <taxon>Myida</taxon>
        <taxon>Dreissenoidea</taxon>
        <taxon>Dreissenidae</taxon>
        <taxon>Dreissena</taxon>
    </lineage>
</organism>
<reference evidence="2" key="1">
    <citation type="journal article" date="2019" name="bioRxiv">
        <title>The Genome of the Zebra Mussel, Dreissena polymorpha: A Resource for Invasive Species Research.</title>
        <authorList>
            <person name="McCartney M.A."/>
            <person name="Auch B."/>
            <person name="Kono T."/>
            <person name="Mallez S."/>
            <person name="Zhang Y."/>
            <person name="Obille A."/>
            <person name="Becker A."/>
            <person name="Abrahante J.E."/>
            <person name="Garbe J."/>
            <person name="Badalamenti J.P."/>
            <person name="Herman A."/>
            <person name="Mangelson H."/>
            <person name="Liachko I."/>
            <person name="Sullivan S."/>
            <person name="Sone E.D."/>
            <person name="Koren S."/>
            <person name="Silverstein K.A.T."/>
            <person name="Beckman K.B."/>
            <person name="Gohl D.M."/>
        </authorList>
    </citation>
    <scope>NUCLEOTIDE SEQUENCE</scope>
    <source>
        <strain evidence="2">Duluth1</strain>
        <tissue evidence="2">Whole animal</tissue>
    </source>
</reference>
<gene>
    <name evidence="2" type="ORF">DPMN_025609</name>
</gene>
<proteinExistence type="predicted"/>
<name>A0A9D4LRN1_DREPO</name>
<evidence type="ECO:0000313" key="2">
    <source>
        <dbReference type="EMBL" id="KAH3862639.1"/>
    </source>
</evidence>
<evidence type="ECO:0000256" key="1">
    <source>
        <dbReference type="SAM" id="MobiDB-lite"/>
    </source>
</evidence>
<dbReference type="Proteomes" id="UP000828390">
    <property type="component" value="Unassembled WGS sequence"/>
</dbReference>
<dbReference type="AlphaFoldDB" id="A0A9D4LRN1"/>
<dbReference type="EMBL" id="JAIWYP010000002">
    <property type="protein sequence ID" value="KAH3862639.1"/>
    <property type="molecule type" value="Genomic_DNA"/>
</dbReference>